<evidence type="ECO:0000256" key="1">
    <source>
        <dbReference type="SAM" id="MobiDB-lite"/>
    </source>
</evidence>
<proteinExistence type="predicted"/>
<evidence type="ECO:0000256" key="2">
    <source>
        <dbReference type="SAM" id="SignalP"/>
    </source>
</evidence>
<evidence type="ECO:0000313" key="4">
    <source>
        <dbReference type="Proteomes" id="UP000005446"/>
    </source>
</evidence>
<dbReference type="OrthoDB" id="5243723at2759"/>
<dbReference type="InParanoid" id="H0EG54"/>
<name>H0EG54_GLAL7</name>
<evidence type="ECO:0000313" key="3">
    <source>
        <dbReference type="EMBL" id="EHL02389.1"/>
    </source>
</evidence>
<protein>
    <submittedName>
        <fullName evidence="3">Uncharacterized protein</fullName>
    </submittedName>
</protein>
<comment type="caution">
    <text evidence="3">The sequence shown here is derived from an EMBL/GenBank/DDBJ whole genome shotgun (WGS) entry which is preliminary data.</text>
</comment>
<feature type="chain" id="PRO_5003531478" evidence="2">
    <location>
        <begin position="19"/>
        <end position="236"/>
    </location>
</feature>
<feature type="signal peptide" evidence="2">
    <location>
        <begin position="1"/>
        <end position="18"/>
    </location>
</feature>
<feature type="compositionally biased region" description="Low complexity" evidence="1">
    <location>
        <begin position="186"/>
        <end position="204"/>
    </location>
</feature>
<reference evidence="3 4" key="1">
    <citation type="journal article" date="2012" name="Eukaryot. Cell">
        <title>Genome sequence of the fungus Glarea lozoyensis: the first genome sequence of a species from the Helotiaceae family.</title>
        <authorList>
            <person name="Youssar L."/>
            <person name="Gruening B.A."/>
            <person name="Erxleben A."/>
            <person name="Guenther S."/>
            <person name="Huettel W."/>
        </authorList>
    </citation>
    <scope>NUCLEOTIDE SEQUENCE [LARGE SCALE GENOMIC DNA]</scope>
    <source>
        <strain evidence="4">ATCC 74030 / MF5533</strain>
    </source>
</reference>
<gene>
    <name evidence="3" type="ORF">M7I_1462</name>
</gene>
<accession>H0EG54</accession>
<feature type="region of interest" description="Disordered" evidence="1">
    <location>
        <begin position="177"/>
        <end position="204"/>
    </location>
</feature>
<keyword evidence="2" id="KW-0732">Signal</keyword>
<dbReference type="EMBL" id="AGUE01000023">
    <property type="protein sequence ID" value="EHL02389.1"/>
    <property type="molecule type" value="Genomic_DNA"/>
</dbReference>
<dbReference type="Proteomes" id="UP000005446">
    <property type="component" value="Unassembled WGS sequence"/>
</dbReference>
<dbReference type="AlphaFoldDB" id="H0EG54"/>
<dbReference type="HOGENOM" id="CLU_082797_0_0_1"/>
<organism evidence="3 4">
    <name type="scientific">Glarea lozoyensis (strain ATCC 74030 / MF5533)</name>
    <dbReference type="NCBI Taxonomy" id="1104152"/>
    <lineage>
        <taxon>Eukaryota</taxon>
        <taxon>Fungi</taxon>
        <taxon>Dikarya</taxon>
        <taxon>Ascomycota</taxon>
        <taxon>Pezizomycotina</taxon>
        <taxon>Leotiomycetes</taxon>
        <taxon>Helotiales</taxon>
        <taxon>Helotiaceae</taxon>
        <taxon>Glarea</taxon>
    </lineage>
</organism>
<sequence>MQFSTIFLSLALATSALAKGGKGNSTTKAVTDKSLCKEMKSLNKLVELASNETRLADKTNNNATKIASIQAKASEASVTLATMEANTTLTMTCSVMAAAEQTKDDCEDITDMTKLIALAANETALAAKSNGNTTKEDNIKAKAVKAQTKLDALTSNTTLMSACTEIAATKAAKKAAKNNGTSTENSQAATDSTATGASASASSSSKSSATRTVFTLRENFGFVSTIALVIAGMLVL</sequence>
<keyword evidence="4" id="KW-1185">Reference proteome</keyword>